<evidence type="ECO:0000313" key="2">
    <source>
        <dbReference type="Proteomes" id="UP000483004"/>
    </source>
</evidence>
<evidence type="ECO:0000313" key="1">
    <source>
        <dbReference type="EMBL" id="KAB2360169.1"/>
    </source>
</evidence>
<name>A0A6L3VCY8_9ACTN</name>
<dbReference type="AlphaFoldDB" id="A0A6L3VCY8"/>
<dbReference type="Gene3D" id="1.10.510.10">
    <property type="entry name" value="Transferase(Phosphotransferase) domain 1"/>
    <property type="match status" value="1"/>
</dbReference>
<evidence type="ECO:0008006" key="3">
    <source>
        <dbReference type="Google" id="ProtNLM"/>
    </source>
</evidence>
<keyword evidence="2" id="KW-1185">Reference proteome</keyword>
<gene>
    <name evidence="1" type="ORF">F9B16_46630</name>
</gene>
<dbReference type="EMBL" id="WBMR01000313">
    <property type="protein sequence ID" value="KAB2360169.1"/>
    <property type="molecule type" value="Genomic_DNA"/>
</dbReference>
<dbReference type="SUPFAM" id="SSF56112">
    <property type="entry name" value="Protein kinase-like (PK-like)"/>
    <property type="match status" value="1"/>
</dbReference>
<dbReference type="Gene3D" id="3.30.200.20">
    <property type="entry name" value="Phosphorylase Kinase, domain 1"/>
    <property type="match status" value="1"/>
</dbReference>
<organism evidence="1 2">
    <name type="scientific">Actinomadura montaniterrae</name>
    <dbReference type="NCBI Taxonomy" id="1803903"/>
    <lineage>
        <taxon>Bacteria</taxon>
        <taxon>Bacillati</taxon>
        <taxon>Actinomycetota</taxon>
        <taxon>Actinomycetes</taxon>
        <taxon>Streptosporangiales</taxon>
        <taxon>Thermomonosporaceae</taxon>
        <taxon>Actinomadura</taxon>
    </lineage>
</organism>
<comment type="caution">
    <text evidence="1">The sequence shown here is derived from an EMBL/GenBank/DDBJ whole genome shotgun (WGS) entry which is preliminary data.</text>
</comment>
<sequence length="245" mass="25131">MDPGFLLDGRYRMERRLARHGRTQVWCGRDALLERRVAVTFLAVAPSEGALRDRIRDATRAAASPAHLCAVTTYDFGEEEGTDGGALMYVVTEFLSGETLARRLTRGLPAPQEAVDVCARVAEALAAVHACGAAHGALTTSEVFLTADGVKLLGLGPAGALARAGTRAPEATGGAGDDVRALGEIIAACLADGSDGAPDGIAALAAHCREGDGRPSAADAARFLAAAADGTSAARTRVLPADAER</sequence>
<feature type="non-terminal residue" evidence="1">
    <location>
        <position position="245"/>
    </location>
</feature>
<dbReference type="InterPro" id="IPR011009">
    <property type="entry name" value="Kinase-like_dom_sf"/>
</dbReference>
<protein>
    <recommendedName>
        <fullName evidence="3">Protein kinase domain-containing protein</fullName>
    </recommendedName>
</protein>
<proteinExistence type="predicted"/>
<reference evidence="1 2" key="1">
    <citation type="submission" date="2019-09" db="EMBL/GenBank/DDBJ databases">
        <title>Actinomadura physcomitrii sp. nov., a novel actinomycete isolated from moss [Physcomitrium sphaericum (Ludw) Fuernr].</title>
        <authorList>
            <person name="Liu C."/>
            <person name="Zhuang X."/>
        </authorList>
    </citation>
    <scope>NUCLEOTIDE SEQUENCE [LARGE SCALE GENOMIC DNA]</scope>
    <source>
        <strain evidence="1 2">CYP1-1B</strain>
    </source>
</reference>
<dbReference type="Proteomes" id="UP000483004">
    <property type="component" value="Unassembled WGS sequence"/>
</dbReference>
<accession>A0A6L3VCY8</accession>